<dbReference type="InterPro" id="IPR017970">
    <property type="entry name" value="Homeobox_CS"/>
</dbReference>
<keyword evidence="4 5" id="KW-0539">Nucleus</keyword>
<dbReference type="PROSITE" id="PS50071">
    <property type="entry name" value="HOMEOBOX_2"/>
    <property type="match status" value="1"/>
</dbReference>
<feature type="region of interest" description="Disordered" evidence="7">
    <location>
        <begin position="342"/>
        <end position="380"/>
    </location>
</feature>
<evidence type="ECO:0000313" key="9">
    <source>
        <dbReference type="EMBL" id="KAF8568681.1"/>
    </source>
</evidence>
<dbReference type="PANTHER" id="PTHR24340">
    <property type="entry name" value="HOMEOBOX PROTEIN NKX"/>
    <property type="match status" value="1"/>
</dbReference>
<evidence type="ECO:0000256" key="2">
    <source>
        <dbReference type="ARBA" id="ARBA00023125"/>
    </source>
</evidence>
<evidence type="ECO:0000256" key="4">
    <source>
        <dbReference type="ARBA" id="ARBA00023242"/>
    </source>
</evidence>
<dbReference type="InterPro" id="IPR020479">
    <property type="entry name" value="HD_metazoa"/>
</dbReference>
<dbReference type="PRINTS" id="PR00024">
    <property type="entry name" value="HOMEOBOX"/>
</dbReference>
<dbReference type="InterPro" id="IPR001356">
    <property type="entry name" value="HD"/>
</dbReference>
<dbReference type="InterPro" id="IPR009057">
    <property type="entry name" value="Homeodomain-like_sf"/>
</dbReference>
<feature type="DNA-binding region" description="Homeobox" evidence="5">
    <location>
        <begin position="283"/>
        <end position="342"/>
    </location>
</feature>
<dbReference type="Gene3D" id="1.10.10.60">
    <property type="entry name" value="Homeodomain-like"/>
    <property type="match status" value="1"/>
</dbReference>
<keyword evidence="2 5" id="KW-0238">DNA-binding</keyword>
<dbReference type="GO" id="GO:0000981">
    <property type="term" value="F:DNA-binding transcription factor activity, RNA polymerase II-specific"/>
    <property type="evidence" value="ECO:0007669"/>
    <property type="project" value="InterPro"/>
</dbReference>
<dbReference type="SMART" id="SM00389">
    <property type="entry name" value="HOX"/>
    <property type="match status" value="1"/>
</dbReference>
<accession>A0A8T0DPQ6</accession>
<protein>
    <recommendedName>
        <fullName evidence="8">Homeobox domain-containing protein</fullName>
    </recommendedName>
</protein>
<evidence type="ECO:0000256" key="7">
    <source>
        <dbReference type="SAM" id="MobiDB-lite"/>
    </source>
</evidence>
<dbReference type="PANTHER" id="PTHR24340:SF82">
    <property type="entry name" value="HOMEOBOX PROTEIN VND"/>
    <property type="match status" value="1"/>
</dbReference>
<keyword evidence="3 5" id="KW-0371">Homeobox</keyword>
<evidence type="ECO:0000256" key="3">
    <source>
        <dbReference type="ARBA" id="ARBA00023155"/>
    </source>
</evidence>
<feature type="region of interest" description="Disordered" evidence="7">
    <location>
        <begin position="1"/>
        <end position="43"/>
    </location>
</feature>
<reference evidence="9 10" key="1">
    <citation type="submission" date="2019-07" db="EMBL/GenBank/DDBJ databases">
        <title>Annotation for the trematode Paragonimus westermani.</title>
        <authorList>
            <person name="Choi Y.-J."/>
        </authorList>
    </citation>
    <scope>NUCLEOTIDE SEQUENCE [LARGE SCALE GENOMIC DNA]</scope>
    <source>
        <strain evidence="9">180907_Pwestermani</strain>
    </source>
</reference>
<evidence type="ECO:0000313" key="10">
    <source>
        <dbReference type="Proteomes" id="UP000699462"/>
    </source>
</evidence>
<feature type="domain" description="Homeobox" evidence="8">
    <location>
        <begin position="281"/>
        <end position="341"/>
    </location>
</feature>
<dbReference type="OrthoDB" id="3137333at2759"/>
<dbReference type="InterPro" id="IPR050394">
    <property type="entry name" value="Homeobox_NK-like"/>
</dbReference>
<comment type="subcellular location">
    <subcellularLocation>
        <location evidence="1 5 6">Nucleus</location>
    </subcellularLocation>
</comment>
<evidence type="ECO:0000256" key="1">
    <source>
        <dbReference type="ARBA" id="ARBA00004123"/>
    </source>
</evidence>
<feature type="compositionally biased region" description="Polar residues" evidence="7">
    <location>
        <begin position="1"/>
        <end position="13"/>
    </location>
</feature>
<dbReference type="GO" id="GO:0000978">
    <property type="term" value="F:RNA polymerase II cis-regulatory region sequence-specific DNA binding"/>
    <property type="evidence" value="ECO:0007669"/>
    <property type="project" value="TreeGrafter"/>
</dbReference>
<organism evidence="9 10">
    <name type="scientific">Paragonimus westermani</name>
    <dbReference type="NCBI Taxonomy" id="34504"/>
    <lineage>
        <taxon>Eukaryota</taxon>
        <taxon>Metazoa</taxon>
        <taxon>Spiralia</taxon>
        <taxon>Lophotrochozoa</taxon>
        <taxon>Platyhelminthes</taxon>
        <taxon>Trematoda</taxon>
        <taxon>Digenea</taxon>
        <taxon>Plagiorchiida</taxon>
        <taxon>Troglotremata</taxon>
        <taxon>Troglotrematidae</taxon>
        <taxon>Paragonimus</taxon>
    </lineage>
</organism>
<comment type="caution">
    <text evidence="9">The sequence shown here is derived from an EMBL/GenBank/DDBJ whole genome shotgun (WGS) entry which is preliminary data.</text>
</comment>
<sequence>MIANSPDTNSSRMKTALELHSEAEVGSDSGTGSSLDNMSSEDSSASLITAATSRVERNLGPFSVSRLLGYSDKTAAQASSDMKPQTQNSDVLSIDDTYIHSELESQSKPMDMAMQLLGTNHEVGLYNTLLRLLDSMRHLTPVLQTIPLATAAAQFLNNKTSSKQLQPYWFVNESVSRTGAQFLDSYDIDNLNHKTVASTQFTRQMNTSLMSTSANATSLSIDLTRTNVNFSKGEVSPVANIPQKSDWSVRSPMKQNEYRIMVTDKNNHDPLDHYTSTQCGDKRRKRRVLFTKLQTHKLEQRFNEQRYLTALEREQLARLLDLTPTQVKIWFQNHRYKLKRAGNDSTVDETTSSKRNPTEQSPDKQLVFHGHNTDSSEDERNQTCLQRFRIDGLSEDTCKLSGKVTEDQAGLEYSSSLVSKFDRIKEVQSYPTNQTIRMNMNKEMKSVHDWSQTFQSKIAEYNSNTKLHWHTNQIK</sequence>
<keyword evidence="10" id="KW-1185">Reference proteome</keyword>
<proteinExistence type="predicted"/>
<dbReference type="GO" id="GO:0005634">
    <property type="term" value="C:nucleus"/>
    <property type="evidence" value="ECO:0007669"/>
    <property type="project" value="UniProtKB-SubCell"/>
</dbReference>
<dbReference type="Proteomes" id="UP000699462">
    <property type="component" value="Unassembled WGS sequence"/>
</dbReference>
<feature type="compositionally biased region" description="Low complexity" evidence="7">
    <location>
        <begin position="33"/>
        <end position="43"/>
    </location>
</feature>
<dbReference type="GO" id="GO:0030154">
    <property type="term" value="P:cell differentiation"/>
    <property type="evidence" value="ECO:0007669"/>
    <property type="project" value="TreeGrafter"/>
</dbReference>
<evidence type="ECO:0000256" key="5">
    <source>
        <dbReference type="PROSITE-ProRule" id="PRU00108"/>
    </source>
</evidence>
<gene>
    <name evidence="9" type="ORF">P879_02728</name>
</gene>
<evidence type="ECO:0000256" key="6">
    <source>
        <dbReference type="RuleBase" id="RU000682"/>
    </source>
</evidence>
<feature type="compositionally biased region" description="Basic and acidic residues" evidence="7">
    <location>
        <begin position="371"/>
        <end position="380"/>
    </location>
</feature>
<dbReference type="PROSITE" id="PS00027">
    <property type="entry name" value="HOMEOBOX_1"/>
    <property type="match status" value="1"/>
</dbReference>
<dbReference type="SUPFAM" id="SSF46689">
    <property type="entry name" value="Homeodomain-like"/>
    <property type="match status" value="1"/>
</dbReference>
<dbReference type="AlphaFoldDB" id="A0A8T0DPQ6"/>
<dbReference type="EMBL" id="JTDF01002555">
    <property type="protein sequence ID" value="KAF8568681.1"/>
    <property type="molecule type" value="Genomic_DNA"/>
</dbReference>
<dbReference type="Pfam" id="PF00046">
    <property type="entry name" value="Homeodomain"/>
    <property type="match status" value="1"/>
</dbReference>
<feature type="compositionally biased region" description="Polar residues" evidence="7">
    <location>
        <begin position="343"/>
        <end position="360"/>
    </location>
</feature>
<dbReference type="CDD" id="cd00086">
    <property type="entry name" value="homeodomain"/>
    <property type="match status" value="1"/>
</dbReference>
<evidence type="ECO:0000259" key="8">
    <source>
        <dbReference type="PROSITE" id="PS50071"/>
    </source>
</evidence>
<name>A0A8T0DPQ6_9TREM</name>